<proteinExistence type="predicted"/>
<comment type="caution">
    <text evidence="1">The sequence shown here is derived from an EMBL/GenBank/DDBJ whole genome shotgun (WGS) entry which is preliminary data.</text>
</comment>
<gene>
    <name evidence="1" type="ORF">E2C01_101405</name>
</gene>
<protein>
    <submittedName>
        <fullName evidence="1">Uncharacterized protein</fullName>
    </submittedName>
</protein>
<reference evidence="1 2" key="1">
    <citation type="submission" date="2019-05" db="EMBL/GenBank/DDBJ databases">
        <title>Another draft genome of Portunus trituberculatus and its Hox gene families provides insights of decapod evolution.</title>
        <authorList>
            <person name="Jeong J.-H."/>
            <person name="Song I."/>
            <person name="Kim S."/>
            <person name="Choi T."/>
            <person name="Kim D."/>
            <person name="Ryu S."/>
            <person name="Kim W."/>
        </authorList>
    </citation>
    <scope>NUCLEOTIDE SEQUENCE [LARGE SCALE GENOMIC DNA]</scope>
    <source>
        <tissue evidence="1">Muscle</tissue>
    </source>
</reference>
<organism evidence="1 2">
    <name type="scientific">Portunus trituberculatus</name>
    <name type="common">Swimming crab</name>
    <name type="synonym">Neptunus trituberculatus</name>
    <dbReference type="NCBI Taxonomy" id="210409"/>
    <lineage>
        <taxon>Eukaryota</taxon>
        <taxon>Metazoa</taxon>
        <taxon>Ecdysozoa</taxon>
        <taxon>Arthropoda</taxon>
        <taxon>Crustacea</taxon>
        <taxon>Multicrustacea</taxon>
        <taxon>Malacostraca</taxon>
        <taxon>Eumalacostraca</taxon>
        <taxon>Eucarida</taxon>
        <taxon>Decapoda</taxon>
        <taxon>Pleocyemata</taxon>
        <taxon>Brachyura</taxon>
        <taxon>Eubrachyura</taxon>
        <taxon>Portunoidea</taxon>
        <taxon>Portunidae</taxon>
        <taxon>Portuninae</taxon>
        <taxon>Portunus</taxon>
    </lineage>
</organism>
<sequence>MFRNLRAAPAFLEAQLINREERAAAIFSCLYHFSGIEPGDTLKPISDKGHSQHLPWISGFHLTFR</sequence>
<dbReference type="Proteomes" id="UP000324222">
    <property type="component" value="Unassembled WGS sequence"/>
</dbReference>
<keyword evidence="2" id="KW-1185">Reference proteome</keyword>
<accession>A0A5B7KEP2</accession>
<dbReference type="AlphaFoldDB" id="A0A5B7KEP2"/>
<evidence type="ECO:0000313" key="1">
    <source>
        <dbReference type="EMBL" id="MPD05650.1"/>
    </source>
</evidence>
<evidence type="ECO:0000313" key="2">
    <source>
        <dbReference type="Proteomes" id="UP000324222"/>
    </source>
</evidence>
<dbReference type="EMBL" id="VSRR010147040">
    <property type="protein sequence ID" value="MPD05650.1"/>
    <property type="molecule type" value="Genomic_DNA"/>
</dbReference>
<name>A0A5B7KEP2_PORTR</name>